<dbReference type="KEGG" id="dma:DMR_41820"/>
<dbReference type="InterPro" id="IPR013397">
    <property type="entry name" value="CRISPR-assoc_prot_Csy1"/>
</dbReference>
<reference evidence="1 2" key="1">
    <citation type="journal article" date="2009" name="Genome Res.">
        <title>Whole genome sequence of Desulfovibrio magneticus strain RS-1 revealed common gene clusters in magnetotactic bacteria.</title>
        <authorList>
            <person name="Nakazawa H."/>
            <person name="Arakaki A."/>
            <person name="Narita-Yamada S."/>
            <person name="Yashiro I."/>
            <person name="Jinno K."/>
            <person name="Aoki N."/>
            <person name="Tsuruyama A."/>
            <person name="Okamura Y."/>
            <person name="Tanikawa S."/>
            <person name="Fujita N."/>
            <person name="Takeyama H."/>
            <person name="Matsunaga T."/>
        </authorList>
    </citation>
    <scope>NUCLEOTIDE SEQUENCE [LARGE SCALE GENOMIC DNA]</scope>
    <source>
        <strain evidence="2">ATCC 700980 / DSM 13731 / RS-1</strain>
    </source>
</reference>
<dbReference type="STRING" id="573370.DMR_41820"/>
<dbReference type="RefSeq" id="WP_015862798.1">
    <property type="nucleotide sequence ID" value="NC_012796.1"/>
</dbReference>
<dbReference type="AlphaFoldDB" id="C4XPX3"/>
<name>C4XPX3_SOLM1</name>
<sequence length="454" mass="51547">MDEQDTRQIRFCKLIEDFLAERLESKLKPLVAEEAKAEGEKIEKVLTQKKEVLDKFKLRNWVEDAARRVAQLTMVTHTIKAVNPNAKGTNFYCPIEKLPILQEVGSHVLSCGNVPLDVVGNAAALDVYAFLRLEFEGKTILRWLDEGDTDLLAVMGGDDTAKSWADAFAGIRVLKGPMASHKLAKQIYWLVGDDPCDDGQYHLLSPLYASSLAHTVYSIVQGNLFGDAAKEARDAKRKGQYSDQVLHEYFGLAVQKLGGTKPQNVSQLNSERGGRNYLLDSRPPHWPQRETRPLKGTASLFERFGKQMVCVNLVAKLKEFLESFPPNNVHTRNKRDELIDRIVGEFILYVDRLLKLEPGWTSNPECQIPYIEMLLIDPGRVDSDPEFAAIRDKSCWHDDIAKCFGQWLNGQLSKKLPMGDAEVLFWSDEFEELVNYPPRLLNFERKKSREDGHD</sequence>
<dbReference type="Proteomes" id="UP000009071">
    <property type="component" value="Chromosome"/>
</dbReference>
<evidence type="ECO:0000313" key="2">
    <source>
        <dbReference type="Proteomes" id="UP000009071"/>
    </source>
</evidence>
<accession>C4XPX3</accession>
<dbReference type="eggNOG" id="ENOG502Z8VU">
    <property type="taxonomic scope" value="Bacteria"/>
</dbReference>
<proteinExistence type="predicted"/>
<evidence type="ECO:0000313" key="1">
    <source>
        <dbReference type="EMBL" id="BAH77673.1"/>
    </source>
</evidence>
<dbReference type="HOGENOM" id="CLU_038921_0_0_7"/>
<dbReference type="EMBL" id="AP010904">
    <property type="protein sequence ID" value="BAH77673.1"/>
    <property type="molecule type" value="Genomic_DNA"/>
</dbReference>
<dbReference type="NCBIfam" id="TIGR02564">
    <property type="entry name" value="cas_Csy1"/>
    <property type="match status" value="1"/>
</dbReference>
<dbReference type="Pfam" id="PF09611">
    <property type="entry name" value="Cas_Csy1"/>
    <property type="match status" value="1"/>
</dbReference>
<dbReference type="OrthoDB" id="9815616at2"/>
<organism evidence="1 2">
    <name type="scientific">Solidesulfovibrio magneticus (strain ATCC 700980 / DSM 13731 / RS-1)</name>
    <name type="common">Desulfovibrio magneticus</name>
    <dbReference type="NCBI Taxonomy" id="573370"/>
    <lineage>
        <taxon>Bacteria</taxon>
        <taxon>Pseudomonadati</taxon>
        <taxon>Thermodesulfobacteriota</taxon>
        <taxon>Desulfovibrionia</taxon>
        <taxon>Desulfovibrionales</taxon>
        <taxon>Desulfovibrionaceae</taxon>
        <taxon>Solidesulfovibrio</taxon>
    </lineage>
</organism>
<gene>
    <name evidence="1" type="ordered locus">DMR_41820</name>
</gene>
<protein>
    <recommendedName>
        <fullName evidence="3">Type I-F CRISPR-associated protein Csy1</fullName>
    </recommendedName>
</protein>
<keyword evidence="2" id="KW-1185">Reference proteome</keyword>
<evidence type="ECO:0008006" key="3">
    <source>
        <dbReference type="Google" id="ProtNLM"/>
    </source>
</evidence>